<dbReference type="Pfam" id="PF04268">
    <property type="entry name" value="SoxG"/>
    <property type="match status" value="1"/>
</dbReference>
<dbReference type="InterPro" id="IPR027266">
    <property type="entry name" value="TrmE/GcvT-like"/>
</dbReference>
<dbReference type="Gene3D" id="3.30.70.1520">
    <property type="entry name" value="Heterotetrameric sarcosine oxidase"/>
    <property type="match status" value="1"/>
</dbReference>
<protein>
    <submittedName>
        <fullName evidence="1">Sarcosine oxidase subunit gamma</fullName>
    </submittedName>
</protein>
<comment type="caution">
    <text evidence="1">The sequence shown here is derived from an EMBL/GenBank/DDBJ whole genome shotgun (WGS) entry which is preliminary data.</text>
</comment>
<dbReference type="Gene3D" id="3.30.1360.120">
    <property type="entry name" value="Probable tRNA modification gtpase trme, domain 1"/>
    <property type="match status" value="1"/>
</dbReference>
<sequence>MPNPLMPDWCRIDADLAVAKIQITGADDAPQRLAAALGLSAPAPNRFTGNGDIALSAVAPGEWLLTGTSDGVATALNRAETAFPNETILALDLTHGRIALRLEGSAGQDWLAAFTPLDLRLPAGAAVRTRFGDIGAFIARTSDTPAFLLIADQSYAGYLLHLLGSPS</sequence>
<dbReference type="InterPro" id="IPR007375">
    <property type="entry name" value="SoxG"/>
</dbReference>
<keyword evidence="2" id="KW-1185">Reference proteome</keyword>
<dbReference type="Proteomes" id="UP001597124">
    <property type="component" value="Unassembled WGS sequence"/>
</dbReference>
<gene>
    <name evidence="1" type="ORF">ACFQ00_03390</name>
</gene>
<accession>A0ABW3BYP3</accession>
<reference evidence="2" key="1">
    <citation type="journal article" date="2019" name="Int. J. Syst. Evol. Microbiol.">
        <title>The Global Catalogue of Microorganisms (GCM) 10K type strain sequencing project: providing services to taxonomists for standard genome sequencing and annotation.</title>
        <authorList>
            <consortium name="The Broad Institute Genomics Platform"/>
            <consortium name="The Broad Institute Genome Sequencing Center for Infectious Disease"/>
            <person name="Wu L."/>
            <person name="Ma J."/>
        </authorList>
    </citation>
    <scope>NUCLEOTIDE SEQUENCE [LARGE SCALE GENOMIC DNA]</scope>
    <source>
        <strain evidence="2">CCUG 52537</strain>
    </source>
</reference>
<dbReference type="SUPFAM" id="SSF103025">
    <property type="entry name" value="Folate-binding domain"/>
    <property type="match status" value="1"/>
</dbReference>
<dbReference type="RefSeq" id="WP_381486229.1">
    <property type="nucleotide sequence ID" value="NZ_JBHTIK010000002.1"/>
</dbReference>
<organism evidence="1 2">
    <name type="scientific">Sphingosinicella xenopeptidilytica</name>
    <dbReference type="NCBI Taxonomy" id="364098"/>
    <lineage>
        <taxon>Bacteria</taxon>
        <taxon>Pseudomonadati</taxon>
        <taxon>Pseudomonadota</taxon>
        <taxon>Alphaproteobacteria</taxon>
        <taxon>Sphingomonadales</taxon>
        <taxon>Sphingosinicellaceae</taxon>
        <taxon>Sphingosinicella</taxon>
    </lineage>
</organism>
<name>A0ABW3BYP3_SPHXN</name>
<dbReference type="EMBL" id="JBHTIK010000002">
    <property type="protein sequence ID" value="MFD0847355.1"/>
    <property type="molecule type" value="Genomic_DNA"/>
</dbReference>
<evidence type="ECO:0000313" key="1">
    <source>
        <dbReference type="EMBL" id="MFD0847355.1"/>
    </source>
</evidence>
<evidence type="ECO:0000313" key="2">
    <source>
        <dbReference type="Proteomes" id="UP001597124"/>
    </source>
</evidence>
<proteinExistence type="predicted"/>